<name>A0A921S130_SORBI</name>
<gene>
    <name evidence="3" type="ORF">BDA96_01G250100</name>
</gene>
<dbReference type="EMBL" id="CM027680">
    <property type="protein sequence ID" value="KAG0549375.1"/>
    <property type="molecule type" value="Genomic_DNA"/>
</dbReference>
<keyword evidence="2" id="KW-0732">Signal</keyword>
<organism evidence="3 4">
    <name type="scientific">Sorghum bicolor</name>
    <name type="common">Sorghum</name>
    <name type="synonym">Sorghum vulgare</name>
    <dbReference type="NCBI Taxonomy" id="4558"/>
    <lineage>
        <taxon>Eukaryota</taxon>
        <taxon>Viridiplantae</taxon>
        <taxon>Streptophyta</taxon>
        <taxon>Embryophyta</taxon>
        <taxon>Tracheophyta</taxon>
        <taxon>Spermatophyta</taxon>
        <taxon>Magnoliopsida</taxon>
        <taxon>Liliopsida</taxon>
        <taxon>Poales</taxon>
        <taxon>Poaceae</taxon>
        <taxon>PACMAD clade</taxon>
        <taxon>Panicoideae</taxon>
        <taxon>Andropogonodae</taxon>
        <taxon>Andropogoneae</taxon>
        <taxon>Sorghinae</taxon>
        <taxon>Sorghum</taxon>
    </lineage>
</organism>
<feature type="chain" id="PRO_5037012233" evidence="2">
    <location>
        <begin position="23"/>
        <end position="127"/>
    </location>
</feature>
<feature type="compositionally biased region" description="Gly residues" evidence="1">
    <location>
        <begin position="106"/>
        <end position="127"/>
    </location>
</feature>
<comment type="caution">
    <text evidence="3">The sequence shown here is derived from an EMBL/GenBank/DDBJ whole genome shotgun (WGS) entry which is preliminary data.</text>
</comment>
<evidence type="ECO:0000256" key="2">
    <source>
        <dbReference type="SAM" id="SignalP"/>
    </source>
</evidence>
<sequence length="127" mass="12851">MHGSIQDSTWMLAFLLVAGSLHKETSRSIRPEHPPTRACVRLYQREGAHPWGICEGSRRPAGGGDKGRSSVGGVNDRGRGPAAGGGEGGRGRAATEAGRERVLAAGGTGPGGGRLLQGAVMGAGGAR</sequence>
<evidence type="ECO:0000256" key="1">
    <source>
        <dbReference type="SAM" id="MobiDB-lite"/>
    </source>
</evidence>
<protein>
    <submittedName>
        <fullName evidence="3">Uncharacterized protein</fullName>
    </submittedName>
</protein>
<evidence type="ECO:0000313" key="4">
    <source>
        <dbReference type="Proteomes" id="UP000807115"/>
    </source>
</evidence>
<dbReference type="Proteomes" id="UP000807115">
    <property type="component" value="Chromosome 1"/>
</dbReference>
<reference evidence="3" key="1">
    <citation type="journal article" date="2019" name="BMC Genomics">
        <title>A new reference genome for Sorghum bicolor reveals high levels of sequence similarity between sweet and grain genotypes: implications for the genetics of sugar metabolism.</title>
        <authorList>
            <person name="Cooper E.A."/>
            <person name="Brenton Z.W."/>
            <person name="Flinn B.S."/>
            <person name="Jenkins J."/>
            <person name="Shu S."/>
            <person name="Flowers D."/>
            <person name="Luo F."/>
            <person name="Wang Y."/>
            <person name="Xia P."/>
            <person name="Barry K."/>
            <person name="Daum C."/>
            <person name="Lipzen A."/>
            <person name="Yoshinaga Y."/>
            <person name="Schmutz J."/>
            <person name="Saski C."/>
            <person name="Vermerris W."/>
            <person name="Kresovich S."/>
        </authorList>
    </citation>
    <scope>NUCLEOTIDE SEQUENCE</scope>
</reference>
<dbReference type="AlphaFoldDB" id="A0A921S130"/>
<accession>A0A921S130</accession>
<evidence type="ECO:0000313" key="3">
    <source>
        <dbReference type="EMBL" id="KAG0549375.1"/>
    </source>
</evidence>
<reference evidence="3" key="2">
    <citation type="submission" date="2020-10" db="EMBL/GenBank/DDBJ databases">
        <authorList>
            <person name="Cooper E.A."/>
            <person name="Brenton Z.W."/>
            <person name="Flinn B.S."/>
            <person name="Jenkins J."/>
            <person name="Shu S."/>
            <person name="Flowers D."/>
            <person name="Luo F."/>
            <person name="Wang Y."/>
            <person name="Xia P."/>
            <person name="Barry K."/>
            <person name="Daum C."/>
            <person name="Lipzen A."/>
            <person name="Yoshinaga Y."/>
            <person name="Schmutz J."/>
            <person name="Saski C."/>
            <person name="Vermerris W."/>
            <person name="Kresovich S."/>
        </authorList>
    </citation>
    <scope>NUCLEOTIDE SEQUENCE</scope>
</reference>
<feature type="region of interest" description="Disordered" evidence="1">
    <location>
        <begin position="51"/>
        <end position="127"/>
    </location>
</feature>
<proteinExistence type="predicted"/>
<feature type="signal peptide" evidence="2">
    <location>
        <begin position="1"/>
        <end position="22"/>
    </location>
</feature>